<dbReference type="EMBL" id="JAIWYP010000012">
    <property type="protein sequence ID" value="KAH3731030.1"/>
    <property type="molecule type" value="Genomic_DNA"/>
</dbReference>
<gene>
    <name evidence="2" type="ORF">DPMN_057035</name>
</gene>
<protein>
    <submittedName>
        <fullName evidence="2">Uncharacterized protein</fullName>
    </submittedName>
</protein>
<dbReference type="AlphaFoldDB" id="A0A9D4CVQ6"/>
<evidence type="ECO:0000256" key="1">
    <source>
        <dbReference type="SAM" id="MobiDB-lite"/>
    </source>
</evidence>
<evidence type="ECO:0000313" key="3">
    <source>
        <dbReference type="Proteomes" id="UP000828390"/>
    </source>
</evidence>
<dbReference type="Proteomes" id="UP000828390">
    <property type="component" value="Unassembled WGS sequence"/>
</dbReference>
<keyword evidence="3" id="KW-1185">Reference proteome</keyword>
<comment type="caution">
    <text evidence="2">The sequence shown here is derived from an EMBL/GenBank/DDBJ whole genome shotgun (WGS) entry which is preliminary data.</text>
</comment>
<evidence type="ECO:0000313" key="2">
    <source>
        <dbReference type="EMBL" id="KAH3731030.1"/>
    </source>
</evidence>
<organism evidence="2 3">
    <name type="scientific">Dreissena polymorpha</name>
    <name type="common">Zebra mussel</name>
    <name type="synonym">Mytilus polymorpha</name>
    <dbReference type="NCBI Taxonomy" id="45954"/>
    <lineage>
        <taxon>Eukaryota</taxon>
        <taxon>Metazoa</taxon>
        <taxon>Spiralia</taxon>
        <taxon>Lophotrochozoa</taxon>
        <taxon>Mollusca</taxon>
        <taxon>Bivalvia</taxon>
        <taxon>Autobranchia</taxon>
        <taxon>Heteroconchia</taxon>
        <taxon>Euheterodonta</taxon>
        <taxon>Imparidentia</taxon>
        <taxon>Neoheterodontei</taxon>
        <taxon>Myida</taxon>
        <taxon>Dreissenoidea</taxon>
        <taxon>Dreissenidae</taxon>
        <taxon>Dreissena</taxon>
    </lineage>
</organism>
<reference evidence="2" key="2">
    <citation type="submission" date="2020-11" db="EMBL/GenBank/DDBJ databases">
        <authorList>
            <person name="McCartney M.A."/>
            <person name="Auch B."/>
            <person name="Kono T."/>
            <person name="Mallez S."/>
            <person name="Becker A."/>
            <person name="Gohl D.M."/>
            <person name="Silverstein K.A.T."/>
            <person name="Koren S."/>
            <person name="Bechman K.B."/>
            <person name="Herman A."/>
            <person name="Abrahante J.E."/>
            <person name="Garbe J."/>
        </authorList>
    </citation>
    <scope>NUCLEOTIDE SEQUENCE</scope>
    <source>
        <strain evidence="2">Duluth1</strain>
        <tissue evidence="2">Whole animal</tissue>
    </source>
</reference>
<sequence>MNGHEVLNQVEKGFRMPRPTGGPVACPDPITSKCSSAGTYCPRPDPPSLTFRTSSTTTWCQLKGNINLWIRKESY</sequence>
<proteinExistence type="predicted"/>
<feature type="region of interest" description="Disordered" evidence="1">
    <location>
        <begin position="1"/>
        <end position="22"/>
    </location>
</feature>
<reference evidence="2" key="1">
    <citation type="journal article" date="2019" name="bioRxiv">
        <title>The Genome of the Zebra Mussel, Dreissena polymorpha: A Resource for Invasive Species Research.</title>
        <authorList>
            <person name="McCartney M.A."/>
            <person name="Auch B."/>
            <person name="Kono T."/>
            <person name="Mallez S."/>
            <person name="Zhang Y."/>
            <person name="Obille A."/>
            <person name="Becker A."/>
            <person name="Abrahante J.E."/>
            <person name="Garbe J."/>
            <person name="Badalamenti J.P."/>
            <person name="Herman A."/>
            <person name="Mangelson H."/>
            <person name="Liachko I."/>
            <person name="Sullivan S."/>
            <person name="Sone E.D."/>
            <person name="Koren S."/>
            <person name="Silverstein K.A.T."/>
            <person name="Beckman K.B."/>
            <person name="Gohl D.M."/>
        </authorList>
    </citation>
    <scope>NUCLEOTIDE SEQUENCE</scope>
    <source>
        <strain evidence="2">Duluth1</strain>
        <tissue evidence="2">Whole animal</tissue>
    </source>
</reference>
<accession>A0A9D4CVQ6</accession>
<name>A0A9D4CVQ6_DREPO</name>